<feature type="compositionally biased region" description="Basic and acidic residues" evidence="1">
    <location>
        <begin position="93"/>
        <end position="102"/>
    </location>
</feature>
<evidence type="ECO:0000313" key="3">
    <source>
        <dbReference type="EMBL" id="OLY77618.1"/>
    </source>
</evidence>
<dbReference type="EMBL" id="LSSL01007773">
    <property type="protein sequence ID" value="OLY77618.1"/>
    <property type="molecule type" value="Genomic_DNA"/>
</dbReference>
<feature type="signal peptide" evidence="2">
    <location>
        <begin position="1"/>
        <end position="25"/>
    </location>
</feature>
<accession>A0A1R0GL59</accession>
<proteinExistence type="predicted"/>
<keyword evidence="2" id="KW-0732">Signal</keyword>
<evidence type="ECO:0000313" key="4">
    <source>
        <dbReference type="Proteomes" id="UP000187455"/>
    </source>
</evidence>
<keyword evidence="4" id="KW-1185">Reference proteome</keyword>
<evidence type="ECO:0000256" key="2">
    <source>
        <dbReference type="SAM" id="SignalP"/>
    </source>
</evidence>
<comment type="caution">
    <text evidence="3">The sequence shown here is derived from an EMBL/GenBank/DDBJ whole genome shotgun (WGS) entry which is preliminary data.</text>
</comment>
<organism evidence="3 4">
    <name type="scientific">Smittium mucronatum</name>
    <dbReference type="NCBI Taxonomy" id="133383"/>
    <lineage>
        <taxon>Eukaryota</taxon>
        <taxon>Fungi</taxon>
        <taxon>Fungi incertae sedis</taxon>
        <taxon>Zoopagomycota</taxon>
        <taxon>Kickxellomycotina</taxon>
        <taxon>Harpellomycetes</taxon>
        <taxon>Harpellales</taxon>
        <taxon>Legeriomycetaceae</taxon>
        <taxon>Smittium</taxon>
    </lineage>
</organism>
<dbReference type="Proteomes" id="UP000187455">
    <property type="component" value="Unassembled WGS sequence"/>
</dbReference>
<evidence type="ECO:0000256" key="1">
    <source>
        <dbReference type="SAM" id="MobiDB-lite"/>
    </source>
</evidence>
<protein>
    <submittedName>
        <fullName evidence="3">Uncharacterized protein</fullName>
    </submittedName>
</protein>
<reference evidence="3 4" key="1">
    <citation type="journal article" date="2016" name="Mol. Biol. Evol.">
        <title>Genome-Wide Survey of Gut Fungi (Harpellales) Reveals the First Horizontally Transferred Ubiquitin Gene from a Mosquito Host.</title>
        <authorList>
            <person name="Wang Y."/>
            <person name="White M.M."/>
            <person name="Kvist S."/>
            <person name="Moncalvo J.M."/>
        </authorList>
    </citation>
    <scope>NUCLEOTIDE SEQUENCE [LARGE SCALE GENOMIC DNA]</scope>
    <source>
        <strain evidence="3 4">ALG-7-W6</strain>
    </source>
</reference>
<feature type="chain" id="PRO_5012209682" evidence="2">
    <location>
        <begin position="26"/>
        <end position="225"/>
    </location>
</feature>
<dbReference type="AlphaFoldDB" id="A0A1R0GL59"/>
<gene>
    <name evidence="3" type="ORF">AYI68_g8350</name>
</gene>
<feature type="compositionally biased region" description="Polar residues" evidence="1">
    <location>
        <begin position="106"/>
        <end position="116"/>
    </location>
</feature>
<name>A0A1R0GL59_9FUNG</name>
<feature type="compositionally biased region" description="Basic and acidic residues" evidence="1">
    <location>
        <begin position="46"/>
        <end position="55"/>
    </location>
</feature>
<feature type="region of interest" description="Disordered" evidence="1">
    <location>
        <begin position="43"/>
        <end position="124"/>
    </location>
</feature>
<sequence length="225" mass="24917">MKFISIIAFFFSSVVLSAIVKPTLTRSVKSNFSRSKIGFKSQSHSVESRYSREKPTGIFSGSKPSDGRKKPTFTKSGPNPSGKWTRPTGAHFDATRSGKSERPTPTGHNASISSGLRPNHLEGSNGKHFSQYIRSLNKRDVFGIPGFDEDSDEISTTTSSSSTMTEYSTVLPTMVFGQNSNREKSFCFAKNCATDFDCRDGCLRKRKNAICTQYFYLYSSICDLS</sequence>